<evidence type="ECO:0000313" key="6">
    <source>
        <dbReference type="Proteomes" id="UP000472267"/>
    </source>
</evidence>
<reference evidence="5" key="2">
    <citation type="submission" date="2025-08" db="UniProtKB">
        <authorList>
            <consortium name="Ensembl"/>
        </authorList>
    </citation>
    <scope>IDENTIFICATION</scope>
</reference>
<dbReference type="FunCoup" id="A0A672H8C5">
    <property type="interactions" value="35"/>
</dbReference>
<dbReference type="GO" id="GO:0004888">
    <property type="term" value="F:transmembrane signaling receptor activity"/>
    <property type="evidence" value="ECO:0007669"/>
    <property type="project" value="TreeGrafter"/>
</dbReference>
<dbReference type="Pfam" id="PF13895">
    <property type="entry name" value="Ig_2"/>
    <property type="match status" value="2"/>
</dbReference>
<dbReference type="Proteomes" id="UP000472267">
    <property type="component" value="Chromosome 8"/>
</dbReference>
<dbReference type="Gene3D" id="2.60.40.10">
    <property type="entry name" value="Immunoglobulins"/>
    <property type="match status" value="2"/>
</dbReference>
<dbReference type="InterPro" id="IPR007110">
    <property type="entry name" value="Ig-like_dom"/>
</dbReference>
<evidence type="ECO:0000256" key="2">
    <source>
        <dbReference type="ARBA" id="ARBA00023157"/>
    </source>
</evidence>
<feature type="transmembrane region" description="Helical" evidence="3">
    <location>
        <begin position="314"/>
        <end position="338"/>
    </location>
</feature>
<evidence type="ECO:0000256" key="1">
    <source>
        <dbReference type="ARBA" id="ARBA00022729"/>
    </source>
</evidence>
<feature type="domain" description="Ig-like" evidence="4">
    <location>
        <begin position="6"/>
        <end position="77"/>
    </location>
</feature>
<keyword evidence="3" id="KW-0812">Transmembrane</keyword>
<dbReference type="GO" id="GO:0007166">
    <property type="term" value="P:cell surface receptor signaling pathway"/>
    <property type="evidence" value="ECO:0007669"/>
    <property type="project" value="TreeGrafter"/>
</dbReference>
<accession>A0A672H8C5</accession>
<sequence>VHFTSHKMSMSPPLKQVFTGDLFYLQCDGSSSHNSVKWYMNDEEQTWTKKFWKIPAAKPQNSGSYRCEVNGTLKNIHWSCLTSLTGQPVAQRHSSVILQLEHEDGLRGWSCRVYRGDKVNIIPLKLEGENDVSLTFQPRGLLELETTFWCTDQSEESRSNQITVRTSEKKVSLEIYHLPAVVGQDVTLRCLVWGTKQISRTLFYRGDEVIAEGNSNTIEILNITDSKEGSYKCQATFTYKAGTGEPYRETSDAQDLLTGIYAWSTLHTPVSVHHSFTHHRITCDKGSQPKGNLTYSRNLSHASVSDLLAQSSTVLIPVVVVLLLIGTVIGCVAFIVWYRRRSAMGETSALVRHFCSMNRRPLLSHRVTFGSFIRVNQ</sequence>
<dbReference type="SUPFAM" id="SSF48726">
    <property type="entry name" value="Immunoglobulin"/>
    <property type="match status" value="2"/>
</dbReference>
<keyword evidence="2" id="KW-1015">Disulfide bond</keyword>
<dbReference type="InterPro" id="IPR013783">
    <property type="entry name" value="Ig-like_fold"/>
</dbReference>
<evidence type="ECO:0000313" key="5">
    <source>
        <dbReference type="Ensembl" id="ENSSFAP00005025388.1"/>
    </source>
</evidence>
<evidence type="ECO:0000259" key="4">
    <source>
        <dbReference type="PROSITE" id="PS50835"/>
    </source>
</evidence>
<dbReference type="InParanoid" id="A0A672H8C5"/>
<dbReference type="PANTHER" id="PTHR11481">
    <property type="entry name" value="IMMUNOGLOBULIN FC RECEPTOR"/>
    <property type="match status" value="1"/>
</dbReference>
<dbReference type="Ensembl" id="ENSSFAT00005026401.1">
    <property type="protein sequence ID" value="ENSSFAP00005025388.1"/>
    <property type="gene ID" value="ENSSFAG00005013063.1"/>
</dbReference>
<proteinExistence type="predicted"/>
<dbReference type="InterPro" id="IPR036179">
    <property type="entry name" value="Ig-like_dom_sf"/>
</dbReference>
<keyword evidence="3" id="KW-0472">Membrane</keyword>
<dbReference type="PANTHER" id="PTHR11481:SF64">
    <property type="entry name" value="FC RECEPTOR-LIKE PROTEIN 4"/>
    <property type="match status" value="1"/>
</dbReference>
<dbReference type="InterPro" id="IPR003599">
    <property type="entry name" value="Ig_sub"/>
</dbReference>
<dbReference type="PROSITE" id="PS50835">
    <property type="entry name" value="IG_LIKE"/>
    <property type="match status" value="2"/>
</dbReference>
<name>A0A672H8C5_SALFA</name>
<dbReference type="GO" id="GO:0006955">
    <property type="term" value="P:immune response"/>
    <property type="evidence" value="ECO:0007669"/>
    <property type="project" value="TreeGrafter"/>
</dbReference>
<evidence type="ECO:0000256" key="3">
    <source>
        <dbReference type="SAM" id="Phobius"/>
    </source>
</evidence>
<dbReference type="AlphaFoldDB" id="A0A672H8C5"/>
<feature type="domain" description="Ig-like" evidence="4">
    <location>
        <begin position="183"/>
        <end position="251"/>
    </location>
</feature>
<dbReference type="InterPro" id="IPR050488">
    <property type="entry name" value="Ig_Fc_receptor"/>
</dbReference>
<protein>
    <recommendedName>
        <fullName evidence="4">Ig-like domain-containing protein</fullName>
    </recommendedName>
</protein>
<reference evidence="5" key="3">
    <citation type="submission" date="2025-09" db="UniProtKB">
        <authorList>
            <consortium name="Ensembl"/>
        </authorList>
    </citation>
    <scope>IDENTIFICATION</scope>
</reference>
<organism evidence="5 6">
    <name type="scientific">Salarias fasciatus</name>
    <name type="common">Jewelled blenny</name>
    <name type="synonym">Blennius fasciatus</name>
    <dbReference type="NCBI Taxonomy" id="181472"/>
    <lineage>
        <taxon>Eukaryota</taxon>
        <taxon>Metazoa</taxon>
        <taxon>Chordata</taxon>
        <taxon>Craniata</taxon>
        <taxon>Vertebrata</taxon>
        <taxon>Euteleostomi</taxon>
        <taxon>Actinopterygii</taxon>
        <taxon>Neopterygii</taxon>
        <taxon>Teleostei</taxon>
        <taxon>Neoteleostei</taxon>
        <taxon>Acanthomorphata</taxon>
        <taxon>Ovalentaria</taxon>
        <taxon>Blenniimorphae</taxon>
        <taxon>Blenniiformes</taxon>
        <taxon>Blennioidei</taxon>
        <taxon>Blenniidae</taxon>
        <taxon>Salariinae</taxon>
        <taxon>Salarias</taxon>
    </lineage>
</organism>
<dbReference type="SMART" id="SM00409">
    <property type="entry name" value="IG"/>
    <property type="match status" value="2"/>
</dbReference>
<keyword evidence="3" id="KW-1133">Transmembrane helix</keyword>
<reference evidence="5" key="1">
    <citation type="submission" date="2019-06" db="EMBL/GenBank/DDBJ databases">
        <authorList>
            <consortium name="Wellcome Sanger Institute Data Sharing"/>
        </authorList>
    </citation>
    <scope>NUCLEOTIDE SEQUENCE [LARGE SCALE GENOMIC DNA]</scope>
</reference>
<keyword evidence="6" id="KW-1185">Reference proteome</keyword>
<dbReference type="GO" id="GO:0009897">
    <property type="term" value="C:external side of plasma membrane"/>
    <property type="evidence" value="ECO:0007669"/>
    <property type="project" value="TreeGrafter"/>
</dbReference>
<keyword evidence="1" id="KW-0732">Signal</keyword>